<gene>
    <name evidence="8" type="ORF">DAPPUDRAFT_332920</name>
    <name evidence="7" type="ORF">DAPPUDRAFT_333904</name>
</gene>
<dbReference type="InterPro" id="IPR050634">
    <property type="entry name" value="DNA_Topoisomerase_II"/>
</dbReference>
<dbReference type="GO" id="GO:0003918">
    <property type="term" value="F:DNA topoisomerase type II (double strand cut, ATP-hydrolyzing) activity"/>
    <property type="evidence" value="ECO:0007669"/>
    <property type="project" value="UniProtKB-EC"/>
</dbReference>
<comment type="cofactor">
    <cofactor evidence="2">
        <name>Mg(2+)</name>
        <dbReference type="ChEBI" id="CHEBI:18420"/>
    </cofactor>
</comment>
<dbReference type="OrthoDB" id="276498at2759"/>
<name>E9HRB8_DAPPU</name>
<keyword evidence="9" id="KW-1185">Reference proteome</keyword>
<evidence type="ECO:0000256" key="6">
    <source>
        <dbReference type="ARBA" id="ARBA00023235"/>
    </source>
</evidence>
<accession>E9HRB8</accession>
<evidence type="ECO:0000256" key="1">
    <source>
        <dbReference type="ARBA" id="ARBA00000185"/>
    </source>
</evidence>
<keyword evidence="5" id="KW-0238">DNA-binding</keyword>
<dbReference type="Gene3D" id="3.30.565.10">
    <property type="entry name" value="Histidine kinase-like ATPase, C-terminal domain"/>
    <property type="match status" value="1"/>
</dbReference>
<keyword evidence="4" id="KW-0799">Topoisomerase</keyword>
<dbReference type="STRING" id="6669.E9HRB8"/>
<evidence type="ECO:0000313" key="8">
    <source>
        <dbReference type="EMBL" id="EFX65672.1"/>
    </source>
</evidence>
<dbReference type="InterPro" id="IPR036890">
    <property type="entry name" value="HATPase_C_sf"/>
</dbReference>
<evidence type="ECO:0000313" key="7">
    <source>
        <dbReference type="EMBL" id="EFX64727.1"/>
    </source>
</evidence>
<dbReference type="HOGENOM" id="CLU_2760374_0_0_1"/>
<evidence type="ECO:0000256" key="4">
    <source>
        <dbReference type="ARBA" id="ARBA00023029"/>
    </source>
</evidence>
<dbReference type="PANTHER" id="PTHR10169:SF38">
    <property type="entry name" value="DNA TOPOISOMERASE 2"/>
    <property type="match status" value="1"/>
</dbReference>
<dbReference type="EMBL" id="GL732734">
    <property type="protein sequence ID" value="EFX65672.1"/>
    <property type="molecule type" value="Genomic_DNA"/>
</dbReference>
<dbReference type="AlphaFoldDB" id="E9HRB8"/>
<evidence type="ECO:0000256" key="3">
    <source>
        <dbReference type="ARBA" id="ARBA00012895"/>
    </source>
</evidence>
<dbReference type="EMBL" id="GL732796">
    <property type="protein sequence ID" value="EFX64727.1"/>
    <property type="molecule type" value="Genomic_DNA"/>
</dbReference>
<dbReference type="eggNOG" id="KOG0355">
    <property type="taxonomic scope" value="Eukaryota"/>
</dbReference>
<dbReference type="EC" id="5.6.2.2" evidence="3"/>
<organism evidence="8 9">
    <name type="scientific">Daphnia pulex</name>
    <name type="common">Water flea</name>
    <dbReference type="NCBI Taxonomy" id="6669"/>
    <lineage>
        <taxon>Eukaryota</taxon>
        <taxon>Metazoa</taxon>
        <taxon>Ecdysozoa</taxon>
        <taxon>Arthropoda</taxon>
        <taxon>Crustacea</taxon>
        <taxon>Branchiopoda</taxon>
        <taxon>Diplostraca</taxon>
        <taxon>Cladocera</taxon>
        <taxon>Anomopoda</taxon>
        <taxon>Daphniidae</taxon>
        <taxon>Daphnia</taxon>
    </lineage>
</organism>
<dbReference type="KEGG" id="dpx:DAPPUDRAFT_333904"/>
<evidence type="ECO:0000256" key="2">
    <source>
        <dbReference type="ARBA" id="ARBA00001946"/>
    </source>
</evidence>
<proteinExistence type="predicted"/>
<reference evidence="8 9" key="1">
    <citation type="journal article" date="2011" name="Science">
        <title>The ecoresponsive genome of Daphnia pulex.</title>
        <authorList>
            <person name="Colbourne J.K."/>
            <person name="Pfrender M.E."/>
            <person name="Gilbert D."/>
            <person name="Thomas W.K."/>
            <person name="Tucker A."/>
            <person name="Oakley T.H."/>
            <person name="Tokishita S."/>
            <person name="Aerts A."/>
            <person name="Arnold G.J."/>
            <person name="Basu M.K."/>
            <person name="Bauer D.J."/>
            <person name="Caceres C.E."/>
            <person name="Carmel L."/>
            <person name="Casola C."/>
            <person name="Choi J.H."/>
            <person name="Detter J.C."/>
            <person name="Dong Q."/>
            <person name="Dusheyko S."/>
            <person name="Eads B.D."/>
            <person name="Frohlich T."/>
            <person name="Geiler-Samerotte K.A."/>
            <person name="Gerlach D."/>
            <person name="Hatcher P."/>
            <person name="Jogdeo S."/>
            <person name="Krijgsveld J."/>
            <person name="Kriventseva E.V."/>
            <person name="Kultz D."/>
            <person name="Laforsch C."/>
            <person name="Lindquist E."/>
            <person name="Lopez J."/>
            <person name="Manak J.R."/>
            <person name="Muller J."/>
            <person name="Pangilinan J."/>
            <person name="Patwardhan R.P."/>
            <person name="Pitluck S."/>
            <person name="Pritham E.J."/>
            <person name="Rechtsteiner A."/>
            <person name="Rho M."/>
            <person name="Rogozin I.B."/>
            <person name="Sakarya O."/>
            <person name="Salamov A."/>
            <person name="Schaack S."/>
            <person name="Shapiro H."/>
            <person name="Shiga Y."/>
            <person name="Skalitzky C."/>
            <person name="Smith Z."/>
            <person name="Souvorov A."/>
            <person name="Sung W."/>
            <person name="Tang Z."/>
            <person name="Tsuchiya D."/>
            <person name="Tu H."/>
            <person name="Vos H."/>
            <person name="Wang M."/>
            <person name="Wolf Y.I."/>
            <person name="Yamagata H."/>
            <person name="Yamada T."/>
            <person name="Ye Y."/>
            <person name="Shaw J.R."/>
            <person name="Andrews J."/>
            <person name="Crease T.J."/>
            <person name="Tang H."/>
            <person name="Lucas S.M."/>
            <person name="Robertson H.M."/>
            <person name="Bork P."/>
            <person name="Koonin E.V."/>
            <person name="Zdobnov E.M."/>
            <person name="Grigoriev I.V."/>
            <person name="Lynch M."/>
            <person name="Boore J.L."/>
        </authorList>
    </citation>
    <scope>NUCLEOTIDE SEQUENCE [LARGE SCALE GENOMIC DNA]</scope>
</reference>
<dbReference type="GO" id="GO:0003677">
    <property type="term" value="F:DNA binding"/>
    <property type="evidence" value="ECO:0007669"/>
    <property type="project" value="UniProtKB-KW"/>
</dbReference>
<sequence length="70" mass="8422">MIQREIIYTPGLWKIVDEILINDVRNKDRDPEMDTIQIDIDPIKNVIKFYYNGKGIPIVKHENKRHTFLR</sequence>
<evidence type="ECO:0000313" key="9">
    <source>
        <dbReference type="Proteomes" id="UP000000305"/>
    </source>
</evidence>
<dbReference type="PANTHER" id="PTHR10169">
    <property type="entry name" value="DNA TOPOISOMERASE/GYRASE"/>
    <property type="match status" value="1"/>
</dbReference>
<dbReference type="Proteomes" id="UP000000305">
    <property type="component" value="Unassembled WGS sequence"/>
</dbReference>
<dbReference type="KEGG" id="dpx:DAPPUDRAFT_332920"/>
<dbReference type="SUPFAM" id="SSF55874">
    <property type="entry name" value="ATPase domain of HSP90 chaperone/DNA topoisomerase II/histidine kinase"/>
    <property type="match status" value="1"/>
</dbReference>
<evidence type="ECO:0000256" key="5">
    <source>
        <dbReference type="ARBA" id="ARBA00023125"/>
    </source>
</evidence>
<protein>
    <recommendedName>
        <fullName evidence="3">DNA topoisomerase (ATP-hydrolyzing)</fullName>
        <ecNumber evidence="3">5.6.2.2</ecNumber>
    </recommendedName>
</protein>
<comment type="catalytic activity">
    <reaction evidence="1">
        <text>ATP-dependent breakage, passage and rejoining of double-stranded DNA.</text>
        <dbReference type="EC" id="5.6.2.2"/>
    </reaction>
</comment>
<keyword evidence="6" id="KW-0413">Isomerase</keyword>